<dbReference type="EMBL" id="CP039393">
    <property type="protein sequence ID" value="QCD36705.1"/>
    <property type="molecule type" value="Genomic_DNA"/>
</dbReference>
<dbReference type="Pfam" id="PF07670">
    <property type="entry name" value="Gate"/>
    <property type="match status" value="2"/>
</dbReference>
<feature type="domain" description="Nucleoside transporter/FeoB GTPase Gate" evidence="2">
    <location>
        <begin position="51"/>
        <end position="156"/>
    </location>
</feature>
<keyword evidence="1" id="KW-1133">Transmembrane helix</keyword>
<keyword evidence="1" id="KW-0812">Transmembrane</keyword>
<feature type="domain" description="Nucleoside transporter/FeoB GTPase Gate" evidence="2">
    <location>
        <begin position="277"/>
        <end position="379"/>
    </location>
</feature>
<keyword evidence="4" id="KW-1185">Reference proteome</keyword>
<feature type="transmembrane region" description="Helical" evidence="1">
    <location>
        <begin position="141"/>
        <end position="161"/>
    </location>
</feature>
<dbReference type="AlphaFoldDB" id="A0A4P7VR63"/>
<protein>
    <recommendedName>
        <fullName evidence="2">Nucleoside transporter/FeoB GTPase Gate domain-containing protein</fullName>
    </recommendedName>
</protein>
<reference evidence="3 4" key="1">
    <citation type="submission" date="2019-02" db="EMBL/GenBank/DDBJ databases">
        <title>Isolation and identification of novel species under the genus Muribaculum.</title>
        <authorList>
            <person name="Miyake S."/>
            <person name="Ding Y."/>
            <person name="Low A."/>
            <person name="Soh M."/>
            <person name="Seedorf H."/>
        </authorList>
    </citation>
    <scope>NUCLEOTIDE SEQUENCE [LARGE SCALE GENOMIC DNA]</scope>
    <source>
        <strain evidence="3 4">TLL-A4</strain>
    </source>
</reference>
<name>A0A4P7VR63_9BACT</name>
<evidence type="ECO:0000256" key="1">
    <source>
        <dbReference type="SAM" id="Phobius"/>
    </source>
</evidence>
<feature type="transmembrane region" description="Helical" evidence="1">
    <location>
        <begin position="173"/>
        <end position="194"/>
    </location>
</feature>
<dbReference type="PIRSF" id="PIRSF036542">
    <property type="entry name" value="SpmA_SpmB"/>
    <property type="match status" value="1"/>
</dbReference>
<dbReference type="InterPro" id="IPR011415">
    <property type="entry name" value="SpmA_SpmB"/>
</dbReference>
<keyword evidence="1" id="KW-0472">Membrane</keyword>
<dbReference type="InterPro" id="IPR011642">
    <property type="entry name" value="Gate_dom"/>
</dbReference>
<sequence length="410" mass="44042">MALNYIWIAFFLIAFVVAVGKTIFLGDLDIWSTIMSASFSSAATAFEISLGLTGILSLWMGLMKIGERGGVIQFFGRLISPLFTRLFPGIPKGHPAMGSIFMNVSANMLGLDNAATPLGLKAMQEMQSLNDKKDTATDAMLMFLILNASGLCFIPISIMMYRAQAGASNPTDVFLPILLATFIATFVGIVALCIKQRINLLDKVMLAWLGGLALIVAGVVWFFARLPKEEVELYSGFVANALLFSVIVMFLLAGLRKRINMYDAFIEGAKEGFKTAVMIIPYLVAILVAIAVFRASGAMDVITRWMELAVNAIGLDAEWVGALPTALMKPLSGSGSRGMMVDLMSTYGADAFVSRVSAAIQGSTDTTFYILAVYFGSVGVVKTRYAVPYALLADAVGSVAGIIAAYIFFS</sequence>
<evidence type="ECO:0000259" key="2">
    <source>
        <dbReference type="Pfam" id="PF07670"/>
    </source>
</evidence>
<dbReference type="KEGG" id="mgod:E7746_12850"/>
<dbReference type="Proteomes" id="UP000297031">
    <property type="component" value="Chromosome"/>
</dbReference>
<dbReference type="OrthoDB" id="9805623at2"/>
<feature type="transmembrane region" description="Helical" evidence="1">
    <location>
        <begin position="5"/>
        <end position="24"/>
    </location>
</feature>
<feature type="transmembrane region" description="Helical" evidence="1">
    <location>
        <begin position="30"/>
        <end position="59"/>
    </location>
</feature>
<dbReference type="PANTHER" id="PTHR35793">
    <property type="entry name" value="INNER MEMBRANE PROTEIN YJIG"/>
    <property type="match status" value="1"/>
</dbReference>
<dbReference type="GO" id="GO:0005886">
    <property type="term" value="C:plasma membrane"/>
    <property type="evidence" value="ECO:0007669"/>
    <property type="project" value="TreeGrafter"/>
</dbReference>
<feature type="transmembrane region" description="Helical" evidence="1">
    <location>
        <begin position="276"/>
        <end position="296"/>
    </location>
</feature>
<feature type="transmembrane region" description="Helical" evidence="1">
    <location>
        <begin position="206"/>
        <end position="224"/>
    </location>
</feature>
<gene>
    <name evidence="3" type="ORF">E7746_12850</name>
</gene>
<feature type="transmembrane region" description="Helical" evidence="1">
    <location>
        <begin position="236"/>
        <end position="255"/>
    </location>
</feature>
<dbReference type="PANTHER" id="PTHR35793:SF2">
    <property type="entry name" value="INNER MEMBRANE PROTEIN YJIG"/>
    <property type="match status" value="1"/>
</dbReference>
<evidence type="ECO:0000313" key="4">
    <source>
        <dbReference type="Proteomes" id="UP000297031"/>
    </source>
</evidence>
<accession>A0A4P7VR63</accession>
<organism evidence="3 4">
    <name type="scientific">Muribaculum gordoncarteri</name>
    <dbReference type="NCBI Taxonomy" id="2530390"/>
    <lineage>
        <taxon>Bacteria</taxon>
        <taxon>Pseudomonadati</taxon>
        <taxon>Bacteroidota</taxon>
        <taxon>Bacteroidia</taxon>
        <taxon>Bacteroidales</taxon>
        <taxon>Muribaculaceae</taxon>
        <taxon>Muribaculum</taxon>
    </lineage>
</organism>
<dbReference type="InterPro" id="IPR052549">
    <property type="entry name" value="SpmB"/>
</dbReference>
<proteinExistence type="predicted"/>
<dbReference type="RefSeq" id="WP_123394833.1">
    <property type="nucleotide sequence ID" value="NZ_CP039393.1"/>
</dbReference>
<feature type="transmembrane region" description="Helical" evidence="1">
    <location>
        <begin position="386"/>
        <end position="409"/>
    </location>
</feature>
<evidence type="ECO:0000313" key="3">
    <source>
        <dbReference type="EMBL" id="QCD36705.1"/>
    </source>
</evidence>